<comment type="subcellular location">
    <subcellularLocation>
        <location evidence="1 13">Cytoplasm</location>
    </subcellularLocation>
</comment>
<evidence type="ECO:0000256" key="1">
    <source>
        <dbReference type="ARBA" id="ARBA00004496"/>
    </source>
</evidence>
<dbReference type="EMBL" id="OBEI01000005">
    <property type="protein sequence ID" value="SNZ08424.1"/>
    <property type="molecule type" value="Genomic_DNA"/>
</dbReference>
<reference evidence="15" key="1">
    <citation type="submission" date="2017-09" db="EMBL/GenBank/DDBJ databases">
        <authorList>
            <person name="Varghese N."/>
            <person name="Submissions S."/>
        </authorList>
    </citation>
    <scope>NUCLEOTIDE SEQUENCE [LARGE SCALE GENOMIC DNA]</scope>
    <source>
        <strain evidence="15">DSM 15103</strain>
    </source>
</reference>
<evidence type="ECO:0000256" key="3">
    <source>
        <dbReference type="ARBA" id="ARBA00011245"/>
    </source>
</evidence>
<evidence type="ECO:0000313" key="14">
    <source>
        <dbReference type="EMBL" id="SNZ08424.1"/>
    </source>
</evidence>
<evidence type="ECO:0000256" key="6">
    <source>
        <dbReference type="ARBA" id="ARBA00022691"/>
    </source>
</evidence>
<dbReference type="NCBIfam" id="TIGR00113">
    <property type="entry name" value="queA"/>
    <property type="match status" value="1"/>
</dbReference>
<dbReference type="GO" id="GO:0005737">
    <property type="term" value="C:cytoplasm"/>
    <property type="evidence" value="ECO:0007669"/>
    <property type="project" value="UniProtKB-SubCell"/>
</dbReference>
<sequence length="337" mass="39150">MIRLSDYDYKLPKELIAKYPVEPRDACRLMVLDRKNKSIKHRMFRDIIEYTEEEDLLVLNDTKVIPARLIGKKETGAKIEIFLLRPFSDNEWEVLIKNIKRLKAGQKVIIGEGFYAELIEKYDEGKAKVRLYGEDINSLIKKYGHIPLPPYIEREDEEKDKELYQTVFAKKEGAVASPTAGLHFTEELLKKLEEKGVKKAFCTLHVGLGTFRPIQTEDITKHRMHEEFYQIPEETINLIQETKRKGKRVIAVGTTVVRTLETYAKTGKKEGFSNIFIYPPYRFEIVDALVTNFHLPKSTLILLVSAFAGREFILKAYEEAVQKKYRFFSYGDAMLIL</sequence>
<dbReference type="Gene3D" id="2.40.10.240">
    <property type="entry name" value="QueA-like"/>
    <property type="match status" value="1"/>
</dbReference>
<accession>A0A285NFY8</accession>
<dbReference type="EC" id="2.4.99.17" evidence="10 13"/>
<evidence type="ECO:0000256" key="7">
    <source>
        <dbReference type="ARBA" id="ARBA00022785"/>
    </source>
</evidence>
<evidence type="ECO:0000256" key="5">
    <source>
        <dbReference type="ARBA" id="ARBA00022679"/>
    </source>
</evidence>
<evidence type="ECO:0000256" key="12">
    <source>
        <dbReference type="ARBA" id="ARBA00076160"/>
    </source>
</evidence>
<name>A0A285NFY8_9AQUI</name>
<dbReference type="PANTHER" id="PTHR30307">
    <property type="entry name" value="S-ADENOSYLMETHIONINE:TRNA RIBOSYLTRANSFERASE-ISOMERASE"/>
    <property type="match status" value="1"/>
</dbReference>
<evidence type="ECO:0000256" key="9">
    <source>
        <dbReference type="ARBA" id="ARBA00061210"/>
    </source>
</evidence>
<dbReference type="InterPro" id="IPR042119">
    <property type="entry name" value="QueA_dom2"/>
</dbReference>
<dbReference type="NCBIfam" id="NF001140">
    <property type="entry name" value="PRK00147.1"/>
    <property type="match status" value="1"/>
</dbReference>
<dbReference type="Pfam" id="PF02547">
    <property type="entry name" value="Queuosine_synth"/>
    <property type="match status" value="1"/>
</dbReference>
<keyword evidence="15" id="KW-1185">Reference proteome</keyword>
<comment type="similarity">
    <text evidence="9 13">Belongs to the QueA family.</text>
</comment>
<dbReference type="FunFam" id="3.40.1780.10:FF:000001">
    <property type="entry name" value="S-adenosylmethionine:tRNA ribosyltransferase-isomerase"/>
    <property type="match status" value="1"/>
</dbReference>
<comment type="catalytic activity">
    <reaction evidence="8 13">
        <text>7-aminomethyl-7-carbaguanosine(34) in tRNA + S-adenosyl-L-methionine = epoxyqueuosine(34) in tRNA + adenine + L-methionine + 2 H(+)</text>
        <dbReference type="Rhea" id="RHEA:32155"/>
        <dbReference type="Rhea" id="RHEA-COMP:10342"/>
        <dbReference type="Rhea" id="RHEA-COMP:18582"/>
        <dbReference type="ChEBI" id="CHEBI:15378"/>
        <dbReference type="ChEBI" id="CHEBI:16708"/>
        <dbReference type="ChEBI" id="CHEBI:57844"/>
        <dbReference type="ChEBI" id="CHEBI:59789"/>
        <dbReference type="ChEBI" id="CHEBI:82833"/>
        <dbReference type="ChEBI" id="CHEBI:194443"/>
        <dbReference type="EC" id="2.4.99.17"/>
    </reaction>
</comment>
<dbReference type="InterPro" id="IPR042118">
    <property type="entry name" value="QueA_dom1"/>
</dbReference>
<dbReference type="Proteomes" id="UP000219036">
    <property type="component" value="Unassembled WGS sequence"/>
</dbReference>
<keyword evidence="5 13" id="KW-0808">Transferase</keyword>
<evidence type="ECO:0000256" key="8">
    <source>
        <dbReference type="ARBA" id="ARBA00052751"/>
    </source>
</evidence>
<evidence type="ECO:0000256" key="10">
    <source>
        <dbReference type="ARBA" id="ARBA00066503"/>
    </source>
</evidence>
<dbReference type="GO" id="GO:0051075">
    <property type="term" value="F:S-adenosylmethionine:tRNA ribosyltransferase-isomerase activity"/>
    <property type="evidence" value="ECO:0007669"/>
    <property type="project" value="UniProtKB-EC"/>
</dbReference>
<keyword evidence="4 13" id="KW-0963">Cytoplasm</keyword>
<keyword evidence="14" id="KW-0413">Isomerase</keyword>
<evidence type="ECO:0000256" key="11">
    <source>
        <dbReference type="ARBA" id="ARBA00069325"/>
    </source>
</evidence>
<dbReference type="HAMAP" id="MF_00113">
    <property type="entry name" value="QueA"/>
    <property type="match status" value="1"/>
</dbReference>
<comment type="function">
    <text evidence="13">Transfers and isomerizes the ribose moiety from AdoMet to the 7-aminomethyl group of 7-deazaguanine (preQ1-tRNA) to give epoxyqueuosine (oQ-tRNA).</text>
</comment>
<dbReference type="PANTHER" id="PTHR30307:SF0">
    <property type="entry name" value="S-ADENOSYLMETHIONINE:TRNA RIBOSYLTRANSFERASE-ISOMERASE"/>
    <property type="match status" value="1"/>
</dbReference>
<comment type="subunit">
    <text evidence="3 13">Monomer.</text>
</comment>
<dbReference type="Gene3D" id="3.40.1780.10">
    <property type="entry name" value="QueA-like"/>
    <property type="match status" value="1"/>
</dbReference>
<dbReference type="InterPro" id="IPR003699">
    <property type="entry name" value="QueA"/>
</dbReference>
<comment type="pathway">
    <text evidence="2 13">tRNA modification; tRNA-queuosine biosynthesis.</text>
</comment>
<dbReference type="GO" id="GO:0008616">
    <property type="term" value="P:tRNA queuosine(34) biosynthetic process"/>
    <property type="evidence" value="ECO:0007669"/>
    <property type="project" value="UniProtKB-UniRule"/>
</dbReference>
<proteinExistence type="inferred from homology"/>
<organism evidence="14 15">
    <name type="scientific">Persephonella hydrogeniphila</name>
    <dbReference type="NCBI Taxonomy" id="198703"/>
    <lineage>
        <taxon>Bacteria</taxon>
        <taxon>Pseudomonadati</taxon>
        <taxon>Aquificota</taxon>
        <taxon>Aquificia</taxon>
        <taxon>Aquificales</taxon>
        <taxon>Hydrogenothermaceae</taxon>
        <taxon>Persephonella</taxon>
    </lineage>
</organism>
<dbReference type="InterPro" id="IPR036100">
    <property type="entry name" value="QueA_sf"/>
</dbReference>
<evidence type="ECO:0000256" key="13">
    <source>
        <dbReference type="HAMAP-Rule" id="MF_00113"/>
    </source>
</evidence>
<evidence type="ECO:0000313" key="15">
    <source>
        <dbReference type="Proteomes" id="UP000219036"/>
    </source>
</evidence>
<dbReference type="FunFam" id="2.40.10.240:FF:000002">
    <property type="entry name" value="S-adenosylmethionine:tRNA ribosyltransferase-isomerase"/>
    <property type="match status" value="1"/>
</dbReference>
<evidence type="ECO:0000256" key="4">
    <source>
        <dbReference type="ARBA" id="ARBA00022490"/>
    </source>
</evidence>
<dbReference type="SUPFAM" id="SSF111337">
    <property type="entry name" value="QueA-like"/>
    <property type="match status" value="1"/>
</dbReference>
<protein>
    <recommendedName>
        <fullName evidence="11 13">S-adenosylmethionine:tRNA ribosyltransferase-isomerase</fullName>
        <ecNumber evidence="10 13">2.4.99.17</ecNumber>
    </recommendedName>
    <alternativeName>
        <fullName evidence="12 13">Queuosine biosynthesis protein QueA</fullName>
    </alternativeName>
</protein>
<gene>
    <name evidence="13" type="primary">queA</name>
    <name evidence="14" type="ORF">SAMN06265182_1276</name>
</gene>
<evidence type="ECO:0000256" key="2">
    <source>
        <dbReference type="ARBA" id="ARBA00004691"/>
    </source>
</evidence>
<keyword evidence="7 13" id="KW-0671">Queuosine biosynthesis</keyword>
<dbReference type="UniPathway" id="UPA00392"/>
<dbReference type="AlphaFoldDB" id="A0A285NFY8"/>
<keyword evidence="6 13" id="KW-0949">S-adenosyl-L-methionine</keyword>